<evidence type="ECO:0000313" key="3">
    <source>
        <dbReference type="EMBL" id="CAA9533829.1"/>
    </source>
</evidence>
<keyword evidence="1 3" id="KW-0378">Hydrolase</keyword>
<dbReference type="Gene3D" id="3.40.50.1820">
    <property type="entry name" value="alpha/beta hydrolase"/>
    <property type="match status" value="1"/>
</dbReference>
<dbReference type="SUPFAM" id="SSF53474">
    <property type="entry name" value="alpha/beta-Hydrolases"/>
    <property type="match status" value="1"/>
</dbReference>
<dbReference type="PRINTS" id="PR00111">
    <property type="entry name" value="ABHYDROLASE"/>
</dbReference>
<name>A0A6J4TYM2_9BACT</name>
<sequence length="232" mass="25321">MFDGFTTAEIDTGETTIFVRHGGSGPPLLLLHGYPQTHLMWHRVAPRLAEEFTVVAPDLRGYGASSKPPATPDHAPYAKRAMALDQIAVMDQLGFDRFAVAGHDRGGRVGYRLALDHPDRVSKLAVLDIVPTGEALRRADAAFALGYWHWFFLAAPAPLPETLIGHDPDAFFLQVDRSVFDPEALAAYLASARDPAAIEAMCEDYRAAATLDFALDEADRGVRRIICPVLAL</sequence>
<dbReference type="PANTHER" id="PTHR43329">
    <property type="entry name" value="EPOXIDE HYDROLASE"/>
    <property type="match status" value="1"/>
</dbReference>
<dbReference type="InterPro" id="IPR000073">
    <property type="entry name" value="AB_hydrolase_1"/>
</dbReference>
<dbReference type="InterPro" id="IPR000639">
    <property type="entry name" value="Epox_hydrolase-like"/>
</dbReference>
<feature type="domain" description="AB hydrolase-1" evidence="2">
    <location>
        <begin position="26"/>
        <end position="153"/>
    </location>
</feature>
<feature type="non-terminal residue" evidence="3">
    <location>
        <position position="232"/>
    </location>
</feature>
<gene>
    <name evidence="3" type="ORF">AVDCRST_MAG59-83</name>
</gene>
<dbReference type="AlphaFoldDB" id="A0A6J4TYM2"/>
<organism evidence="3">
    <name type="scientific">uncultured Thermomicrobiales bacterium</name>
    <dbReference type="NCBI Taxonomy" id="1645740"/>
    <lineage>
        <taxon>Bacteria</taxon>
        <taxon>Pseudomonadati</taxon>
        <taxon>Thermomicrobiota</taxon>
        <taxon>Thermomicrobia</taxon>
        <taxon>Thermomicrobiales</taxon>
        <taxon>environmental samples</taxon>
    </lineage>
</organism>
<evidence type="ECO:0000259" key="2">
    <source>
        <dbReference type="Pfam" id="PF00561"/>
    </source>
</evidence>
<reference evidence="3" key="1">
    <citation type="submission" date="2020-02" db="EMBL/GenBank/DDBJ databases">
        <authorList>
            <person name="Meier V. D."/>
        </authorList>
    </citation>
    <scope>NUCLEOTIDE SEQUENCE</scope>
    <source>
        <strain evidence="3">AVDCRST_MAG59</strain>
    </source>
</reference>
<dbReference type="Pfam" id="PF00561">
    <property type="entry name" value="Abhydrolase_1"/>
    <property type="match status" value="1"/>
</dbReference>
<evidence type="ECO:0000256" key="1">
    <source>
        <dbReference type="ARBA" id="ARBA00022801"/>
    </source>
</evidence>
<dbReference type="PRINTS" id="PR00412">
    <property type="entry name" value="EPOXHYDRLASE"/>
</dbReference>
<proteinExistence type="predicted"/>
<dbReference type="GO" id="GO:0016787">
    <property type="term" value="F:hydrolase activity"/>
    <property type="evidence" value="ECO:0007669"/>
    <property type="project" value="UniProtKB-KW"/>
</dbReference>
<accession>A0A6J4TYM2</accession>
<protein>
    <submittedName>
        <fullName evidence="3">Alpha/beta hydrolase fold</fullName>
    </submittedName>
</protein>
<dbReference type="EMBL" id="CADCWF010000005">
    <property type="protein sequence ID" value="CAA9533829.1"/>
    <property type="molecule type" value="Genomic_DNA"/>
</dbReference>
<dbReference type="InterPro" id="IPR029058">
    <property type="entry name" value="AB_hydrolase_fold"/>
</dbReference>